<dbReference type="Gene3D" id="3.80.10.10">
    <property type="entry name" value="Ribonuclease Inhibitor"/>
    <property type="match status" value="2"/>
</dbReference>
<evidence type="ECO:0000313" key="2">
    <source>
        <dbReference type="EnsemblPlants" id="Bo2g155560.1"/>
    </source>
</evidence>
<dbReference type="Gramene" id="Bo2g155560.1">
    <property type="protein sequence ID" value="Bo2g155560.1"/>
    <property type="gene ID" value="Bo2g155560"/>
</dbReference>
<feature type="domain" description="DWD hypersensitive to UV-B 1 N-terminal" evidence="1">
    <location>
        <begin position="294"/>
        <end position="505"/>
    </location>
</feature>
<dbReference type="InterPro" id="IPR048514">
    <property type="entry name" value="DHU1_N"/>
</dbReference>
<dbReference type="STRING" id="109376.A0A0D3AXC0"/>
<dbReference type="PANTHER" id="PTHR47201">
    <property type="entry name" value="BNAC09G30780D PROTEIN"/>
    <property type="match status" value="1"/>
</dbReference>
<dbReference type="eggNOG" id="KOG0531">
    <property type="taxonomic scope" value="Eukaryota"/>
</dbReference>
<dbReference type="Proteomes" id="UP000032141">
    <property type="component" value="Chromosome C2"/>
</dbReference>
<evidence type="ECO:0000313" key="3">
    <source>
        <dbReference type="Proteomes" id="UP000032141"/>
    </source>
</evidence>
<protein>
    <recommendedName>
        <fullName evidence="1">DWD hypersensitive to UV-B 1 N-terminal domain-containing protein</fullName>
    </recommendedName>
</protein>
<accession>A0A0D3AXC0</accession>
<dbReference type="AlphaFoldDB" id="A0A0D3AXC0"/>
<dbReference type="Pfam" id="PF20919">
    <property type="entry name" value="DHU1_N"/>
    <property type="match status" value="2"/>
</dbReference>
<sequence length="585" mass="65548">MAMLTEIATLEEKYIELCKKHGTVPNTSILSAFFEAEDKKSRNQRCTMNLLVDRVMYDDFYPLLELCNEINASEVEGIDLSVRSSCSLEDQYVLSLIRSVNQKLHLVDVHDCFGKTLWRDVFSQGLSCEVLNVRSLHFPKLNIVGEFAQLHTLILDSNRVTGFGESCFSCIPNLTCLSMCDTIVSDLWTASAALLKLPSLEVLWFQIWICCSESSTGGGGGSSAAPRQRTTTSIKAAAAIRMQPVTIPISFRRREESQMNRGERQLAPENGCEYSSPITLSKLHGRCKKSEVEELMYIELCKKHGTVPNTSILSAFFEAEDKKSRNQRCTMNLLVDRVMYDDFYPLLELCNEINASEVEGIDLSVRSSCSLEDQYVLSLIRSVNQKLHLVDVHDCFGKTLWRDVFSQGLSCEVLNVRSLHFPKLNIVGEFAQLHTLILDSNRVTGFGESCFSCIPNLTCLSMCDTIVSDLWTASAALLKLPSLEVLWFQIWICCSESSTGGGGGSSAAPRQRTTTSIKAAAAIRMQPVTIPISFRRREESQMNRGERQLAPEIGCEYSSPITLSKLHGRCKKSEVEELMYPKYRL</sequence>
<dbReference type="InterPro" id="IPR046377">
    <property type="entry name" value="DHU1"/>
</dbReference>
<reference evidence="2" key="2">
    <citation type="submission" date="2015-03" db="UniProtKB">
        <authorList>
            <consortium name="EnsemblPlants"/>
        </authorList>
    </citation>
    <scope>IDENTIFICATION</scope>
</reference>
<evidence type="ECO:0000259" key="1">
    <source>
        <dbReference type="Pfam" id="PF20919"/>
    </source>
</evidence>
<reference evidence="2 3" key="1">
    <citation type="journal article" date="2014" name="Genome Biol.">
        <title>Transcriptome and methylome profiling reveals relics of genome dominance in the mesopolyploid Brassica oleracea.</title>
        <authorList>
            <person name="Parkin I.A."/>
            <person name="Koh C."/>
            <person name="Tang H."/>
            <person name="Robinson S.J."/>
            <person name="Kagale S."/>
            <person name="Clarke W.E."/>
            <person name="Town C.D."/>
            <person name="Nixon J."/>
            <person name="Krishnakumar V."/>
            <person name="Bidwell S.L."/>
            <person name="Denoeud F."/>
            <person name="Belcram H."/>
            <person name="Links M.G."/>
            <person name="Just J."/>
            <person name="Clarke C."/>
            <person name="Bender T."/>
            <person name="Huebert T."/>
            <person name="Mason A.S."/>
            <person name="Pires J.C."/>
            <person name="Barker G."/>
            <person name="Moore J."/>
            <person name="Walley P.G."/>
            <person name="Manoli S."/>
            <person name="Batley J."/>
            <person name="Edwards D."/>
            <person name="Nelson M.N."/>
            <person name="Wang X."/>
            <person name="Paterson A.H."/>
            <person name="King G."/>
            <person name="Bancroft I."/>
            <person name="Chalhoub B."/>
            <person name="Sharpe A.G."/>
        </authorList>
    </citation>
    <scope>NUCLEOTIDE SEQUENCE</scope>
    <source>
        <strain evidence="2 3">cv. TO1000</strain>
    </source>
</reference>
<feature type="domain" description="DWD hypersensitive to UV-B 1 N-terminal" evidence="1">
    <location>
        <begin position="5"/>
        <end position="222"/>
    </location>
</feature>
<dbReference type="InterPro" id="IPR032675">
    <property type="entry name" value="LRR_dom_sf"/>
</dbReference>
<dbReference type="HOGENOM" id="CLU_466442_0_0_1"/>
<dbReference type="EnsemblPlants" id="Bo2g155560.1">
    <property type="protein sequence ID" value="Bo2g155560.1"/>
    <property type="gene ID" value="Bo2g155560"/>
</dbReference>
<dbReference type="GO" id="GO:0080008">
    <property type="term" value="C:Cul4-RING E3 ubiquitin ligase complex"/>
    <property type="evidence" value="ECO:0007669"/>
    <property type="project" value="InterPro"/>
</dbReference>
<dbReference type="SUPFAM" id="SSF52058">
    <property type="entry name" value="L domain-like"/>
    <property type="match status" value="1"/>
</dbReference>
<proteinExistence type="predicted"/>
<name>A0A0D3AXC0_BRAOL</name>
<organism evidence="2 3">
    <name type="scientific">Brassica oleracea var. oleracea</name>
    <dbReference type="NCBI Taxonomy" id="109376"/>
    <lineage>
        <taxon>Eukaryota</taxon>
        <taxon>Viridiplantae</taxon>
        <taxon>Streptophyta</taxon>
        <taxon>Embryophyta</taxon>
        <taxon>Tracheophyta</taxon>
        <taxon>Spermatophyta</taxon>
        <taxon>Magnoliopsida</taxon>
        <taxon>eudicotyledons</taxon>
        <taxon>Gunneridae</taxon>
        <taxon>Pentapetalae</taxon>
        <taxon>rosids</taxon>
        <taxon>malvids</taxon>
        <taxon>Brassicales</taxon>
        <taxon>Brassicaceae</taxon>
        <taxon>Brassiceae</taxon>
        <taxon>Brassica</taxon>
    </lineage>
</organism>
<dbReference type="GO" id="GO:0071493">
    <property type="term" value="P:cellular response to UV-B"/>
    <property type="evidence" value="ECO:0007669"/>
    <property type="project" value="InterPro"/>
</dbReference>
<keyword evidence="3" id="KW-1185">Reference proteome</keyword>
<dbReference type="PANTHER" id="PTHR47201:SF1">
    <property type="entry name" value="PROTEIN DWD HYPERSENSITIVE TO UV-B 1"/>
    <property type="match status" value="1"/>
</dbReference>